<keyword evidence="4" id="KW-0813">Transport</keyword>
<dbReference type="PANTHER" id="PTHR33541:SF31">
    <property type="entry name" value="PROTEIN BIG GRAIN 1-LIKE A"/>
    <property type="match status" value="1"/>
</dbReference>
<evidence type="ECO:0000256" key="4">
    <source>
        <dbReference type="ARBA" id="ARBA00022448"/>
    </source>
</evidence>
<accession>A0ABC8RND9</accession>
<gene>
    <name evidence="9" type="ORF">ILEXP_LOCUS11903</name>
</gene>
<evidence type="ECO:0000256" key="2">
    <source>
        <dbReference type="ARBA" id="ARBA00004236"/>
    </source>
</evidence>
<comment type="subcellular location">
    <subcellularLocation>
        <location evidence="2">Cell membrane</location>
    </subcellularLocation>
</comment>
<feature type="compositionally biased region" description="Polar residues" evidence="8">
    <location>
        <begin position="1"/>
        <end position="13"/>
    </location>
</feature>
<reference evidence="9 10" key="1">
    <citation type="submission" date="2024-02" db="EMBL/GenBank/DDBJ databases">
        <authorList>
            <person name="Vignale AGUSTIN F."/>
            <person name="Sosa J E."/>
            <person name="Modenutti C."/>
        </authorList>
    </citation>
    <scope>NUCLEOTIDE SEQUENCE [LARGE SCALE GENOMIC DNA]</scope>
</reference>
<protein>
    <recommendedName>
        <fullName evidence="11">Protein BIG GRAIN 1-like B</fullName>
    </recommendedName>
</protein>
<feature type="region of interest" description="Disordered" evidence="8">
    <location>
        <begin position="1"/>
        <end position="23"/>
    </location>
</feature>
<evidence type="ECO:0000256" key="1">
    <source>
        <dbReference type="ARBA" id="ARBA00002281"/>
    </source>
</evidence>
<organism evidence="9 10">
    <name type="scientific">Ilex paraguariensis</name>
    <name type="common">yerba mate</name>
    <dbReference type="NCBI Taxonomy" id="185542"/>
    <lineage>
        <taxon>Eukaryota</taxon>
        <taxon>Viridiplantae</taxon>
        <taxon>Streptophyta</taxon>
        <taxon>Embryophyta</taxon>
        <taxon>Tracheophyta</taxon>
        <taxon>Spermatophyta</taxon>
        <taxon>Magnoliopsida</taxon>
        <taxon>eudicotyledons</taxon>
        <taxon>Gunneridae</taxon>
        <taxon>Pentapetalae</taxon>
        <taxon>asterids</taxon>
        <taxon>campanulids</taxon>
        <taxon>Aquifoliales</taxon>
        <taxon>Aquifoliaceae</taxon>
        <taxon>Ilex</taxon>
    </lineage>
</organism>
<comment type="function">
    <text evidence="1">Involved in auxin transport. Regulator of the auxin signaling pathway.</text>
</comment>
<dbReference type="GO" id="GO:0009734">
    <property type="term" value="P:auxin-activated signaling pathway"/>
    <property type="evidence" value="ECO:0007669"/>
    <property type="project" value="UniProtKB-KW"/>
</dbReference>
<dbReference type="GO" id="GO:0005886">
    <property type="term" value="C:plasma membrane"/>
    <property type="evidence" value="ECO:0007669"/>
    <property type="project" value="UniProtKB-SubCell"/>
</dbReference>
<evidence type="ECO:0000313" key="9">
    <source>
        <dbReference type="EMBL" id="CAK9144163.1"/>
    </source>
</evidence>
<name>A0ABC8RND9_9AQUA</name>
<keyword evidence="5" id="KW-1003">Cell membrane</keyword>
<dbReference type="InterPro" id="IPR039621">
    <property type="entry name" value="BG1-like"/>
</dbReference>
<evidence type="ECO:0000256" key="5">
    <source>
        <dbReference type="ARBA" id="ARBA00022475"/>
    </source>
</evidence>
<dbReference type="PANTHER" id="PTHR33541">
    <property type="entry name" value="PROTEIN BIG GRAIN 1-LIKE A-RELATED"/>
    <property type="match status" value="1"/>
</dbReference>
<comment type="similarity">
    <text evidence="3">Belongs to the BIG GRAIN 1 (BG1) plant protein family.</text>
</comment>
<sequence length="369" mass="41625">MASTWERNFQQDTPQHRPKTPSFSSSLLDAIYRSIDESNIQQEDFVLCKRNNVAKVEEEIANLRRTIMIEKWMENRSLSTSRSSRPFNSYSSSSESSIFSSSETESKPSNFRAKQARPTVLERSDKAIEFETTPKREGRFMRTKSRALKIYGDLKKVKQPISPGGKITTFLNSLFNSRNVRNSKNNEALERKSRSVKEEDSSKTTCLSNSNFSRSCLSKKPSNRGNNKSKRSVKFCPVSVIVDEDCRPCGHKNIYKDETSLIPPPIVRKLAETAMVKELNNQFMEKSNAERKNFRAYSKKGINFFDLGDFRDDDVDNDGDGESCSSSDLFELENIGGVGVGIGGYMEELPVYGTTSLKANQAIADGLIL</sequence>
<keyword evidence="7" id="KW-0927">Auxin signaling pathway</keyword>
<feature type="region of interest" description="Disordered" evidence="8">
    <location>
        <begin position="185"/>
        <end position="208"/>
    </location>
</feature>
<proteinExistence type="inferred from homology"/>
<dbReference type="EMBL" id="CAUOFW020001369">
    <property type="protein sequence ID" value="CAK9144163.1"/>
    <property type="molecule type" value="Genomic_DNA"/>
</dbReference>
<feature type="region of interest" description="Disordered" evidence="8">
    <location>
        <begin position="78"/>
        <end position="118"/>
    </location>
</feature>
<evidence type="ECO:0000256" key="7">
    <source>
        <dbReference type="ARBA" id="ARBA00023294"/>
    </source>
</evidence>
<comment type="caution">
    <text evidence="9">The sequence shown here is derived from an EMBL/GenBank/DDBJ whole genome shotgun (WGS) entry which is preliminary data.</text>
</comment>
<evidence type="ECO:0000313" key="10">
    <source>
        <dbReference type="Proteomes" id="UP001642360"/>
    </source>
</evidence>
<dbReference type="Proteomes" id="UP001642360">
    <property type="component" value="Unassembled WGS sequence"/>
</dbReference>
<evidence type="ECO:0008006" key="11">
    <source>
        <dbReference type="Google" id="ProtNLM"/>
    </source>
</evidence>
<keyword evidence="10" id="KW-1185">Reference proteome</keyword>
<evidence type="ECO:0000256" key="3">
    <source>
        <dbReference type="ARBA" id="ARBA00010067"/>
    </source>
</evidence>
<feature type="compositionally biased region" description="Low complexity" evidence="8">
    <location>
        <begin position="78"/>
        <end position="111"/>
    </location>
</feature>
<evidence type="ECO:0000256" key="8">
    <source>
        <dbReference type="SAM" id="MobiDB-lite"/>
    </source>
</evidence>
<dbReference type="AlphaFoldDB" id="A0ABC8RND9"/>
<keyword evidence="6" id="KW-0472">Membrane</keyword>
<evidence type="ECO:0000256" key="6">
    <source>
        <dbReference type="ARBA" id="ARBA00023136"/>
    </source>
</evidence>
<feature type="compositionally biased region" description="Basic and acidic residues" evidence="8">
    <location>
        <begin position="187"/>
        <end position="202"/>
    </location>
</feature>